<dbReference type="EMBL" id="LR130778">
    <property type="protein sequence ID" value="VDN49133.1"/>
    <property type="molecule type" value="Genomic_DNA"/>
</dbReference>
<dbReference type="Pfam" id="PF01548">
    <property type="entry name" value="DEDD_Tnp_IS110"/>
    <property type="match status" value="1"/>
</dbReference>
<protein>
    <recommendedName>
        <fullName evidence="1">Transposase IS110-like N-terminal domain-containing protein</fullName>
    </recommendedName>
</protein>
<reference evidence="5 6" key="1">
    <citation type="submission" date="2018-09" db="EMBL/GenBank/DDBJ databases">
        <authorList>
            <person name="Postec A."/>
        </authorList>
    </citation>
    <scope>NUCLEOTIDE SEQUENCE [LARGE SCALE GENOMIC DNA]</scope>
    <source>
        <strain evidence="5">70B-A</strain>
    </source>
</reference>
<dbReference type="EMBL" id="LR130778">
    <property type="protein sequence ID" value="VDN46443.1"/>
    <property type="molecule type" value="Genomic_DNA"/>
</dbReference>
<keyword evidence="6" id="KW-1185">Reference proteome</keyword>
<dbReference type="GO" id="GO:0006313">
    <property type="term" value="P:DNA transposition"/>
    <property type="evidence" value="ECO:0007669"/>
    <property type="project" value="InterPro"/>
</dbReference>
<evidence type="ECO:0000259" key="1">
    <source>
        <dbReference type="Pfam" id="PF01548"/>
    </source>
</evidence>
<organism evidence="5 6">
    <name type="scientific">Petrocella atlantisensis</name>
    <dbReference type="NCBI Taxonomy" id="2173034"/>
    <lineage>
        <taxon>Bacteria</taxon>
        <taxon>Bacillati</taxon>
        <taxon>Bacillota</taxon>
        <taxon>Clostridia</taxon>
        <taxon>Lachnospirales</taxon>
        <taxon>Vallitaleaceae</taxon>
        <taxon>Petrocella</taxon>
    </lineage>
</organism>
<dbReference type="GO" id="GO:0003677">
    <property type="term" value="F:DNA binding"/>
    <property type="evidence" value="ECO:0007669"/>
    <property type="project" value="InterPro"/>
</dbReference>
<evidence type="ECO:0000313" key="3">
    <source>
        <dbReference type="EMBL" id="VDN46671.1"/>
    </source>
</evidence>
<gene>
    <name evidence="2" type="ORF">PATL70BA_0581</name>
    <name evidence="3" type="ORF">PATL70BA_0800</name>
    <name evidence="4" type="ORF">PATL70BA_3102</name>
    <name evidence="5" type="ORF">PATL70BA_3210</name>
</gene>
<dbReference type="AlphaFoldDB" id="A0A3P7PGH0"/>
<dbReference type="KEGG" id="cbar:PATL70BA_3210"/>
<evidence type="ECO:0000313" key="2">
    <source>
        <dbReference type="EMBL" id="VDN46443.1"/>
    </source>
</evidence>
<name>A0A3P7PGH0_9FIRM</name>
<evidence type="ECO:0000313" key="4">
    <source>
        <dbReference type="EMBL" id="VDN49021.1"/>
    </source>
</evidence>
<accession>A0A3P7PGH0</accession>
<dbReference type="EMBL" id="LR130778">
    <property type="protein sequence ID" value="VDN49021.1"/>
    <property type="molecule type" value="Genomic_DNA"/>
</dbReference>
<dbReference type="KEGG" id="cbar:PATL70BA_0581"/>
<dbReference type="InterPro" id="IPR002525">
    <property type="entry name" value="Transp_IS110-like_N"/>
</dbReference>
<dbReference type="KEGG" id="cbar:PATL70BA_3102"/>
<dbReference type="KEGG" id="cbar:PATL70BA_0800"/>
<evidence type="ECO:0000313" key="5">
    <source>
        <dbReference type="EMBL" id="VDN49133.1"/>
    </source>
</evidence>
<proteinExistence type="predicted"/>
<dbReference type="GO" id="GO:0004803">
    <property type="term" value="F:transposase activity"/>
    <property type="evidence" value="ECO:0007669"/>
    <property type="project" value="InterPro"/>
</dbReference>
<dbReference type="Proteomes" id="UP000279029">
    <property type="component" value="Chromosome"/>
</dbReference>
<feature type="domain" description="Transposase IS110-like N-terminal" evidence="1">
    <location>
        <begin position="11"/>
        <end position="65"/>
    </location>
</feature>
<evidence type="ECO:0000313" key="6">
    <source>
        <dbReference type="Proteomes" id="UP000279029"/>
    </source>
</evidence>
<dbReference type="EMBL" id="LR130778">
    <property type="protein sequence ID" value="VDN46671.1"/>
    <property type="molecule type" value="Genomic_DNA"/>
</dbReference>
<sequence>MSHQPTSDFIYAKNNIRKTKTDKVDTFVIAKTLMMHDHRFLTVEDIDLMHLKNLGRFRQKLVKTVLG</sequence>